<dbReference type="Proteomes" id="UP001401887">
    <property type="component" value="Unassembled WGS sequence"/>
</dbReference>
<feature type="region of interest" description="Disordered" evidence="2">
    <location>
        <begin position="479"/>
        <end position="508"/>
    </location>
</feature>
<dbReference type="RefSeq" id="WP_345465373.1">
    <property type="nucleotide sequence ID" value="NZ_BAABRP010000009.1"/>
</dbReference>
<sequence length="532" mass="59625">MNASAARGQQAQREADRLAAQRRRLLDEEQQAAATNRHRRSPRKITSKQLLTLTAGEQVFYVPRNVEHPYAGSRARVLRAPRKDVKIPTVRLQFLDGTQKTVPLKHVSRAPATAAPPAFLIDARSRPSWKRLMNQLLEANAQEAGGAAGVAALRQAADQRARQLAALVVPRGSAQAVKTDAARVLLDAAQAEAVALAARQPGRNGRAVMLEAPLPDERLQVQTEELNQRSRLLINNIARCIHKRYFLSDAEARETAQISSTVRRMIDLAEREYGTNSRPDNSGQGKGNATAGVLQDSLLAMYSAALEACNLRAQGDTVGAEVMEREVQTYRAEYELANAELERHRKKFHTGRYFHGEILSVREERRQRDDQGMMQFYVRLVVVYDRDCHTPVVVNGREIEARTLVEVGEAGWAALGRWIQDLADREHGRKQGRRQDDDWHLIYRDNDGHLRLRENVSDGLLRAFDAIRRAMVLNDVDPAEIPSTHPEAGLHLPQTKNTPENREQRKKALGDTMQSIMARALEQGGLTNPRQN</sequence>
<feature type="compositionally biased region" description="Basic and acidic residues" evidence="2">
    <location>
        <begin position="499"/>
        <end position="508"/>
    </location>
</feature>
<gene>
    <name evidence="3" type="ORF">Dcar01_02364</name>
</gene>
<evidence type="ECO:0000256" key="2">
    <source>
        <dbReference type="SAM" id="MobiDB-lite"/>
    </source>
</evidence>
<evidence type="ECO:0000256" key="1">
    <source>
        <dbReference type="SAM" id="Coils"/>
    </source>
</evidence>
<proteinExistence type="predicted"/>
<comment type="caution">
    <text evidence="3">The sequence shown here is derived from an EMBL/GenBank/DDBJ whole genome shotgun (WGS) entry which is preliminary data.</text>
</comment>
<feature type="coiled-coil region" evidence="1">
    <location>
        <begin position="320"/>
        <end position="347"/>
    </location>
</feature>
<protein>
    <submittedName>
        <fullName evidence="3">Uncharacterized protein</fullName>
    </submittedName>
</protein>
<keyword evidence="4" id="KW-1185">Reference proteome</keyword>
<evidence type="ECO:0000313" key="3">
    <source>
        <dbReference type="EMBL" id="GAA5513620.1"/>
    </source>
</evidence>
<dbReference type="EMBL" id="BAABRP010000009">
    <property type="protein sequence ID" value="GAA5513620.1"/>
    <property type="molecule type" value="Genomic_DNA"/>
</dbReference>
<evidence type="ECO:0000313" key="4">
    <source>
        <dbReference type="Proteomes" id="UP001401887"/>
    </source>
</evidence>
<keyword evidence="1" id="KW-0175">Coiled coil</keyword>
<accession>A0ABP9WAX7</accession>
<reference evidence="3 4" key="1">
    <citation type="submission" date="2024-02" db="EMBL/GenBank/DDBJ databases">
        <title>Deinococcus carri NBRC 110142.</title>
        <authorList>
            <person name="Ichikawa N."/>
            <person name="Katano-Makiyama Y."/>
            <person name="Hidaka K."/>
        </authorList>
    </citation>
    <scope>NUCLEOTIDE SEQUENCE [LARGE SCALE GENOMIC DNA]</scope>
    <source>
        <strain evidence="3 4">NBRC 110142</strain>
    </source>
</reference>
<name>A0ABP9WAX7_9DEIO</name>
<organism evidence="3 4">
    <name type="scientific">Deinococcus carri</name>
    <dbReference type="NCBI Taxonomy" id="1211323"/>
    <lineage>
        <taxon>Bacteria</taxon>
        <taxon>Thermotogati</taxon>
        <taxon>Deinococcota</taxon>
        <taxon>Deinococci</taxon>
        <taxon>Deinococcales</taxon>
        <taxon>Deinococcaceae</taxon>
        <taxon>Deinococcus</taxon>
    </lineage>
</organism>